<dbReference type="InterPro" id="IPR000157">
    <property type="entry name" value="TIR_dom"/>
</dbReference>
<evidence type="ECO:0000259" key="9">
    <source>
        <dbReference type="PROSITE" id="PS50104"/>
    </source>
</evidence>
<dbReference type="InterPro" id="IPR042197">
    <property type="entry name" value="Apaf_helical"/>
</dbReference>
<dbReference type="InterPro" id="IPR027417">
    <property type="entry name" value="P-loop_NTPase"/>
</dbReference>
<dbReference type="Pfam" id="PF00931">
    <property type="entry name" value="NB-ARC"/>
    <property type="match status" value="1"/>
</dbReference>
<reference evidence="10" key="2">
    <citation type="submission" date="2012-03" db="EMBL/GenBank/DDBJ databases">
        <authorList>
            <person name="Ayana D.T."/>
            <person name="Kaufmann H."/>
            <person name="Biber A."/>
            <person name="Debener T."/>
        </authorList>
    </citation>
    <scope>NUCLEOTIDE SEQUENCE</scope>
    <source>
        <tissue evidence="10">Leaf</tissue>
    </source>
</reference>
<keyword evidence="3" id="KW-0677">Repeat</keyword>
<protein>
    <recommendedName>
        <fullName evidence="1">ADP-ribosyl cyclase/cyclic ADP-ribose hydrolase</fullName>
        <ecNumber evidence="1">3.2.2.6</ecNumber>
    </recommendedName>
</protein>
<feature type="compositionally biased region" description="Polar residues" evidence="8">
    <location>
        <begin position="1311"/>
        <end position="1320"/>
    </location>
</feature>
<dbReference type="PROSITE" id="PS50104">
    <property type="entry name" value="TIR"/>
    <property type="match status" value="1"/>
</dbReference>
<proteinExistence type="predicted"/>
<keyword evidence="2" id="KW-0433">Leucine-rich repeat</keyword>
<dbReference type="PRINTS" id="PR00364">
    <property type="entry name" value="DISEASERSIST"/>
</dbReference>
<dbReference type="Gene3D" id="3.40.50.10140">
    <property type="entry name" value="Toll/interleukin-1 receptor homology (TIR) domain"/>
    <property type="match status" value="1"/>
</dbReference>
<dbReference type="Gene3D" id="3.80.10.10">
    <property type="entry name" value="Ribonuclease Inhibitor"/>
    <property type="match status" value="2"/>
</dbReference>
<comment type="catalytic activity">
    <reaction evidence="7">
        <text>NAD(+) + H2O = ADP-D-ribose + nicotinamide + H(+)</text>
        <dbReference type="Rhea" id="RHEA:16301"/>
        <dbReference type="ChEBI" id="CHEBI:15377"/>
        <dbReference type="ChEBI" id="CHEBI:15378"/>
        <dbReference type="ChEBI" id="CHEBI:17154"/>
        <dbReference type="ChEBI" id="CHEBI:57540"/>
        <dbReference type="ChEBI" id="CHEBI:57967"/>
        <dbReference type="EC" id="3.2.2.6"/>
    </reaction>
    <physiologicalReaction direction="left-to-right" evidence="7">
        <dbReference type="Rhea" id="RHEA:16302"/>
    </physiologicalReaction>
</comment>
<gene>
    <name evidence="10" type="primary">ruRdr1B</name>
</gene>
<dbReference type="InterPro" id="IPR058192">
    <property type="entry name" value="WHD_ROQ1-like"/>
</dbReference>
<evidence type="ECO:0000256" key="7">
    <source>
        <dbReference type="ARBA" id="ARBA00047304"/>
    </source>
</evidence>
<keyword evidence="5" id="KW-0611">Plant defense</keyword>
<dbReference type="SUPFAM" id="SSF52200">
    <property type="entry name" value="Toll/Interleukin receptor TIR domain"/>
    <property type="match status" value="1"/>
</dbReference>
<feature type="region of interest" description="Disordered" evidence="8">
    <location>
        <begin position="1261"/>
        <end position="1320"/>
    </location>
</feature>
<evidence type="ECO:0000256" key="6">
    <source>
        <dbReference type="ARBA" id="ARBA00023027"/>
    </source>
</evidence>
<name>J7FWN8_ROSRU</name>
<dbReference type="SUPFAM" id="SSF52058">
    <property type="entry name" value="L domain-like"/>
    <property type="match status" value="1"/>
</dbReference>
<dbReference type="InterPro" id="IPR044974">
    <property type="entry name" value="Disease_R_plants"/>
</dbReference>
<dbReference type="Pfam" id="PF01582">
    <property type="entry name" value="TIR"/>
    <property type="match status" value="1"/>
</dbReference>
<reference evidence="10" key="1">
    <citation type="journal article" date="2012" name="BMC Genomics">
        <title>Evolution of the Rdr1 TNL-cluster in roses and other Rosaceous species.</title>
        <authorList>
            <person name="Terefe-Ayana D."/>
            <person name="Kaufmann H."/>
            <person name="Linde M."/>
            <person name="Debener T."/>
        </authorList>
    </citation>
    <scope>NUCLEOTIDE SEQUENCE</scope>
    <source>
        <tissue evidence="10">Leaf</tissue>
    </source>
</reference>
<dbReference type="Pfam" id="PF23286">
    <property type="entry name" value="LRR_13"/>
    <property type="match status" value="1"/>
</dbReference>
<evidence type="ECO:0000256" key="5">
    <source>
        <dbReference type="ARBA" id="ARBA00022821"/>
    </source>
</evidence>
<dbReference type="SUPFAM" id="SSF46785">
    <property type="entry name" value="Winged helix' DNA-binding domain"/>
    <property type="match status" value="1"/>
</dbReference>
<feature type="domain" description="TIR" evidence="9">
    <location>
        <begin position="17"/>
        <end position="183"/>
    </location>
</feature>
<dbReference type="PROSITE" id="PS51450">
    <property type="entry name" value="LRR"/>
    <property type="match status" value="1"/>
</dbReference>
<keyword evidence="4" id="KW-0378">Hydrolase</keyword>
<dbReference type="InterPro" id="IPR045344">
    <property type="entry name" value="C-JID"/>
</dbReference>
<dbReference type="EC" id="3.2.2.6" evidence="1"/>
<dbReference type="GO" id="GO:0043531">
    <property type="term" value="F:ADP binding"/>
    <property type="evidence" value="ECO:0007669"/>
    <property type="project" value="InterPro"/>
</dbReference>
<evidence type="ECO:0000256" key="8">
    <source>
        <dbReference type="SAM" id="MobiDB-lite"/>
    </source>
</evidence>
<evidence type="ECO:0000256" key="3">
    <source>
        <dbReference type="ARBA" id="ARBA00022737"/>
    </source>
</evidence>
<dbReference type="PANTHER" id="PTHR11017">
    <property type="entry name" value="LEUCINE-RICH REPEAT-CONTAINING PROTEIN"/>
    <property type="match status" value="1"/>
</dbReference>
<dbReference type="InterPro" id="IPR032675">
    <property type="entry name" value="LRR_dom_sf"/>
</dbReference>
<dbReference type="InterPro" id="IPR036390">
    <property type="entry name" value="WH_DNA-bd_sf"/>
</dbReference>
<dbReference type="PANTHER" id="PTHR11017:SF527">
    <property type="entry name" value="TMV RESISTANCE PROTEIN N-LIKE"/>
    <property type="match status" value="1"/>
</dbReference>
<evidence type="ECO:0000256" key="2">
    <source>
        <dbReference type="ARBA" id="ARBA00022614"/>
    </source>
</evidence>
<dbReference type="EMBL" id="JQ791545">
    <property type="protein sequence ID" value="AFP55538.1"/>
    <property type="molecule type" value="Genomic_DNA"/>
</dbReference>
<dbReference type="InterPro" id="IPR058546">
    <property type="entry name" value="RPS4B/Roq1-like_LRR"/>
</dbReference>
<feature type="compositionally biased region" description="Polar residues" evidence="8">
    <location>
        <begin position="1261"/>
        <end position="1270"/>
    </location>
</feature>
<dbReference type="Gene3D" id="1.10.8.430">
    <property type="entry name" value="Helical domain of apoptotic protease-activating factors"/>
    <property type="match status" value="1"/>
</dbReference>
<evidence type="ECO:0000256" key="1">
    <source>
        <dbReference type="ARBA" id="ARBA00011982"/>
    </source>
</evidence>
<dbReference type="Gene3D" id="3.40.50.300">
    <property type="entry name" value="P-loop containing nucleotide triphosphate hydrolases"/>
    <property type="match status" value="1"/>
</dbReference>
<evidence type="ECO:0000313" key="10">
    <source>
        <dbReference type="EMBL" id="AFP55538.1"/>
    </source>
</evidence>
<accession>J7FWN8</accession>
<keyword evidence="6" id="KW-0520">NAD</keyword>
<dbReference type="Pfam" id="PF20160">
    <property type="entry name" value="C-JID"/>
    <property type="match status" value="1"/>
</dbReference>
<dbReference type="GO" id="GO:0007165">
    <property type="term" value="P:signal transduction"/>
    <property type="evidence" value="ECO:0007669"/>
    <property type="project" value="InterPro"/>
</dbReference>
<dbReference type="InterPro" id="IPR001611">
    <property type="entry name" value="Leu-rich_rpt"/>
</dbReference>
<dbReference type="InterPro" id="IPR035897">
    <property type="entry name" value="Toll_tir_struct_dom_sf"/>
</dbReference>
<feature type="compositionally biased region" description="Polar residues" evidence="8">
    <location>
        <begin position="1279"/>
        <end position="1288"/>
    </location>
</feature>
<dbReference type="FunFam" id="3.40.50.10140:FF:000007">
    <property type="entry name" value="Disease resistance protein (TIR-NBS-LRR class)"/>
    <property type="match status" value="1"/>
</dbReference>
<dbReference type="InterPro" id="IPR002182">
    <property type="entry name" value="NB-ARC"/>
</dbReference>
<sequence>MALSTQVIASSGSAFPWKYDVFLSFRGEDTRKGFTGYLYHELQRQGIRTFRDDPQLERGTAISPELLTAIKQSRFAIVVLSPKYATSTWCLLELSKIIECMEERGTILPIFYEVDPSHVRHQRGRFAEAFQEHEEKFGEGNKEVEGWRDALTKVASLAGWTSKDYRYETELIREIVQALWSKVHPSLTVFGSSEKLVGMHTKLEEIDVLLDIETNDVRFIGIWGMGGLGKTTLARLVYEKISHQFEVCVFLANVREVSATHGLVYLQKQILSHILKEENAQVWNVYSGITMIKRCFCNKAVLLVLDDVDQSEQLEHLAGEKDWFGLRSRIIITTRDRHVLVTHDIEKPYELKGLEEDEALQLFSWKAFRKHEPEEDYAEQSKSVVRIAGGLPLALKTLGSFLCKRSPDAWESALAKLQNTPEKTVFDLLKVSYDGLDEMEKKIFLDIACFSSQCEAKLIIELLYSYDVCTRIAIDVLVEKSLLTISSNTEIGMHDLIREMGCEIVRQQSPKEPGGRSRLWLRNDIFHVFTKNTGTEVTEGIFLHLHKLEEADWNPEAFSKMCNLKLLYIHNLRLSLGPKFLPDALRILKWSWYPSKSLPPGFQPHELAELSLPCSEIDHLWNGIKFIVPRGLGVGPNQGVNLGEVDLGEVRKLVREERDEKNWRWVVSVLEEGRKRWDKYLGKLKSIDLSYSINLTRTPDFTGIQNLEKLVLEGCTNLVKIHPSIALLKRLKIWNFRNCKSIKSLPSEVNMEFLETFDVSGCSKLKMIPEFVGQMKRLSKFCLGGTAVEKLPSSFEHLSESLVELDLSGIVIREQPYSFFLKLQNLRVSVCGLFPRKSPHPLIPVLASLKHFSYLTELNLSDCNLCEGEIPNDIGSLSSLKYLELGGNNFVSLPASIRLLSKLRHIDVENCTRLQQLPELPPASDRILVTTDNCTSLQVFPDPPDLSRVSEFWLDCSNCLSCQDSSYFLHSVLKRLVEETPCSFESLKFIIPGSEIPEWFNNQSVGDSVTEKLPLDACNSKWIGFAVCALIVPQDNPSAVPEDPNLDPDICLDPDTCLIYCLSNGYGICCVGRRIPVKQFVSDHLLLVVLPSPFRCPEDRLADWWNDEVTFFFKAVGNNRCIKVKKCGVRALYEHDTEELTSKMNQSKSSSISVYEAMDEQEGAMVKATGGRNKRELWHWQQMLPRRRNRLAFSRAWGQTVEWVPPLEYPIALQGITALKLPPSAPALPPALLGFTAGSSNGKNTSVNTITVALWTSPSSAPYTSVNNKPSRFGHPRPQHTTSVNNKPSHLGHPRPQYTNTPVILNRRTSDTSSSEPYIL</sequence>
<dbReference type="SMART" id="SM00255">
    <property type="entry name" value="TIR"/>
    <property type="match status" value="1"/>
</dbReference>
<dbReference type="GO" id="GO:0061809">
    <property type="term" value="F:NAD+ nucleosidase activity, cyclic ADP-ribose generating"/>
    <property type="evidence" value="ECO:0007669"/>
    <property type="project" value="UniProtKB-EC"/>
</dbReference>
<dbReference type="Pfam" id="PF23282">
    <property type="entry name" value="WHD_ROQ1"/>
    <property type="match status" value="1"/>
</dbReference>
<dbReference type="GO" id="GO:0006952">
    <property type="term" value="P:defense response"/>
    <property type="evidence" value="ECO:0007669"/>
    <property type="project" value="UniProtKB-KW"/>
</dbReference>
<dbReference type="SUPFAM" id="SSF52540">
    <property type="entry name" value="P-loop containing nucleoside triphosphate hydrolases"/>
    <property type="match status" value="1"/>
</dbReference>
<organism evidence="10">
    <name type="scientific">Rosa rugosa</name>
    <name type="common">Rugosa rose</name>
    <dbReference type="NCBI Taxonomy" id="74645"/>
    <lineage>
        <taxon>Eukaryota</taxon>
        <taxon>Viridiplantae</taxon>
        <taxon>Streptophyta</taxon>
        <taxon>Embryophyta</taxon>
        <taxon>Tracheophyta</taxon>
        <taxon>Spermatophyta</taxon>
        <taxon>Magnoliopsida</taxon>
        <taxon>eudicotyledons</taxon>
        <taxon>Gunneridae</taxon>
        <taxon>Pentapetalae</taxon>
        <taxon>rosids</taxon>
        <taxon>fabids</taxon>
        <taxon>Rosales</taxon>
        <taxon>Rosaceae</taxon>
        <taxon>Rosoideae</taxon>
        <taxon>Rosoideae incertae sedis</taxon>
        <taxon>Rosa</taxon>
    </lineage>
</organism>
<evidence type="ECO:0000256" key="4">
    <source>
        <dbReference type="ARBA" id="ARBA00022801"/>
    </source>
</evidence>